<dbReference type="AlphaFoldDB" id="A0A379Z224"/>
<name>A0A379Z224_9GAMM</name>
<dbReference type="InterPro" id="IPR036388">
    <property type="entry name" value="WH-like_DNA-bd_sf"/>
</dbReference>
<gene>
    <name evidence="5" type="primary">ydfH_2</name>
    <name evidence="5" type="ORF">NCTC11544_01403</name>
</gene>
<dbReference type="SUPFAM" id="SSF48008">
    <property type="entry name" value="GntR ligand-binding domain-like"/>
    <property type="match status" value="1"/>
</dbReference>
<protein>
    <submittedName>
        <fullName evidence="5">Uncharacterized HTH-type transcriptional regulator ydfH</fullName>
    </submittedName>
</protein>
<dbReference type="SUPFAM" id="SSF46785">
    <property type="entry name" value="Winged helix' DNA-binding domain"/>
    <property type="match status" value="1"/>
</dbReference>
<feature type="domain" description="HTH gntR-type" evidence="4">
    <location>
        <begin position="22"/>
        <end position="89"/>
    </location>
</feature>
<dbReference type="PANTHER" id="PTHR43537:SF53">
    <property type="entry name" value="HTH-TYPE TRANSCRIPTIONAL REPRESSOR NANR"/>
    <property type="match status" value="1"/>
</dbReference>
<dbReference type="SMART" id="SM00895">
    <property type="entry name" value="FCD"/>
    <property type="match status" value="1"/>
</dbReference>
<evidence type="ECO:0000256" key="2">
    <source>
        <dbReference type="ARBA" id="ARBA00023125"/>
    </source>
</evidence>
<dbReference type="InterPro" id="IPR000524">
    <property type="entry name" value="Tscrpt_reg_HTH_GntR"/>
</dbReference>
<evidence type="ECO:0000313" key="6">
    <source>
        <dbReference type="Proteomes" id="UP000255529"/>
    </source>
</evidence>
<dbReference type="CDD" id="cd07377">
    <property type="entry name" value="WHTH_GntR"/>
    <property type="match status" value="1"/>
</dbReference>
<evidence type="ECO:0000313" key="5">
    <source>
        <dbReference type="EMBL" id="SUI53083.1"/>
    </source>
</evidence>
<dbReference type="GO" id="GO:0003700">
    <property type="term" value="F:DNA-binding transcription factor activity"/>
    <property type="evidence" value="ECO:0007669"/>
    <property type="project" value="InterPro"/>
</dbReference>
<dbReference type="EMBL" id="UGYN01000002">
    <property type="protein sequence ID" value="SUI53083.1"/>
    <property type="molecule type" value="Genomic_DNA"/>
</dbReference>
<dbReference type="Pfam" id="PF00392">
    <property type="entry name" value="GntR"/>
    <property type="match status" value="1"/>
</dbReference>
<dbReference type="Pfam" id="PF07729">
    <property type="entry name" value="FCD"/>
    <property type="match status" value="1"/>
</dbReference>
<dbReference type="InterPro" id="IPR011711">
    <property type="entry name" value="GntR_C"/>
</dbReference>
<dbReference type="Proteomes" id="UP000255529">
    <property type="component" value="Unassembled WGS sequence"/>
</dbReference>
<evidence type="ECO:0000256" key="1">
    <source>
        <dbReference type="ARBA" id="ARBA00023015"/>
    </source>
</evidence>
<dbReference type="InterPro" id="IPR036390">
    <property type="entry name" value="WH_DNA-bd_sf"/>
</dbReference>
<dbReference type="GO" id="GO:0003677">
    <property type="term" value="F:DNA binding"/>
    <property type="evidence" value="ECO:0007669"/>
    <property type="project" value="UniProtKB-KW"/>
</dbReference>
<dbReference type="InterPro" id="IPR008920">
    <property type="entry name" value="TF_FadR/GntR_C"/>
</dbReference>
<evidence type="ECO:0000259" key="4">
    <source>
        <dbReference type="PROSITE" id="PS50949"/>
    </source>
</evidence>
<dbReference type="PROSITE" id="PS50949">
    <property type="entry name" value="HTH_GNTR"/>
    <property type="match status" value="1"/>
</dbReference>
<keyword evidence="2" id="KW-0238">DNA-binding</keyword>
<accession>A0A379Z224</accession>
<keyword evidence="1" id="KW-0805">Transcription regulation</keyword>
<dbReference type="PANTHER" id="PTHR43537">
    <property type="entry name" value="TRANSCRIPTIONAL REGULATOR, GNTR FAMILY"/>
    <property type="match status" value="1"/>
</dbReference>
<proteinExistence type="predicted"/>
<dbReference type="RefSeq" id="WP_115183228.1">
    <property type="nucleotide sequence ID" value="NZ_CAMIRZ010000001.1"/>
</dbReference>
<reference evidence="5 6" key="1">
    <citation type="submission" date="2018-06" db="EMBL/GenBank/DDBJ databases">
        <authorList>
            <consortium name="Pathogen Informatics"/>
            <person name="Doyle S."/>
        </authorList>
    </citation>
    <scope>NUCLEOTIDE SEQUENCE [LARGE SCALE GENOMIC DNA]</scope>
    <source>
        <strain evidence="5 6">NCTC11544</strain>
    </source>
</reference>
<dbReference type="SMART" id="SM00345">
    <property type="entry name" value="HTH_GNTR"/>
    <property type="match status" value="1"/>
</dbReference>
<sequence>MIGTAIDTNAAWHGQQASYFIEDKDDCIYNSLVKAIVEHRLLPGSKLPEEALAETFGVSRTGIRRVLQRLAAVQLVTQLPKRGAQVATPGQDEAANVFQTRKMLECANLPQVVTQCKEEHLLAMAELVAQEQQAHRDQDGAAAIRLSAAFHVQLQAIAGNQVLTEMVSLLTLRSSLVIAVYGSPWQQGCRCHDHGDLLGLLRDKDSVALADHMARHFDDIVANLRFDHGANETPDFARIFAESGSREAL</sequence>
<keyword evidence="3" id="KW-0804">Transcription</keyword>
<evidence type="ECO:0000256" key="3">
    <source>
        <dbReference type="ARBA" id="ARBA00023163"/>
    </source>
</evidence>
<dbReference type="Gene3D" id="1.20.120.530">
    <property type="entry name" value="GntR ligand-binding domain-like"/>
    <property type="match status" value="1"/>
</dbReference>
<organism evidence="5 6">
    <name type="scientific">Serratia quinivorans</name>
    <dbReference type="NCBI Taxonomy" id="137545"/>
    <lineage>
        <taxon>Bacteria</taxon>
        <taxon>Pseudomonadati</taxon>
        <taxon>Pseudomonadota</taxon>
        <taxon>Gammaproteobacteria</taxon>
        <taxon>Enterobacterales</taxon>
        <taxon>Yersiniaceae</taxon>
        <taxon>Serratia</taxon>
    </lineage>
</organism>
<dbReference type="Gene3D" id="1.10.10.10">
    <property type="entry name" value="Winged helix-like DNA-binding domain superfamily/Winged helix DNA-binding domain"/>
    <property type="match status" value="1"/>
</dbReference>